<dbReference type="PANTHER" id="PTHR43271">
    <property type="entry name" value="BLL2771 PROTEIN"/>
    <property type="match status" value="1"/>
</dbReference>
<dbReference type="SUPFAM" id="SSF103473">
    <property type="entry name" value="MFS general substrate transporter"/>
    <property type="match status" value="1"/>
</dbReference>
<dbReference type="HOGENOM" id="CLU_001265_19_3_10"/>
<feature type="transmembrane region" description="Helical" evidence="8">
    <location>
        <begin position="16"/>
        <end position="35"/>
    </location>
</feature>
<dbReference type="InterPro" id="IPR036259">
    <property type="entry name" value="MFS_trans_sf"/>
</dbReference>
<keyword evidence="7 8" id="KW-0472">Membrane</keyword>
<keyword evidence="11" id="KW-1185">Reference proteome</keyword>
<evidence type="ECO:0000313" key="10">
    <source>
        <dbReference type="EMBL" id="EHP46482.1"/>
    </source>
</evidence>
<dbReference type="PANTHER" id="PTHR43271:SF1">
    <property type="entry name" value="INNER MEMBRANE TRANSPORT PROTEIN YNFM"/>
    <property type="match status" value="1"/>
</dbReference>
<evidence type="ECO:0000256" key="8">
    <source>
        <dbReference type="SAM" id="Phobius"/>
    </source>
</evidence>
<feature type="transmembrane region" description="Helical" evidence="8">
    <location>
        <begin position="313"/>
        <end position="331"/>
    </location>
</feature>
<keyword evidence="6 8" id="KW-1133">Transmembrane helix</keyword>
<dbReference type="InterPro" id="IPR011701">
    <property type="entry name" value="MFS"/>
</dbReference>
<evidence type="ECO:0000313" key="11">
    <source>
        <dbReference type="Proteomes" id="UP000004892"/>
    </source>
</evidence>
<dbReference type="Pfam" id="PF07690">
    <property type="entry name" value="MFS_1"/>
    <property type="match status" value="1"/>
</dbReference>
<feature type="transmembrane region" description="Helical" evidence="8">
    <location>
        <begin position="115"/>
        <end position="130"/>
    </location>
</feature>
<dbReference type="CDD" id="cd17324">
    <property type="entry name" value="MFS_NepI_like"/>
    <property type="match status" value="1"/>
</dbReference>
<gene>
    <name evidence="10" type="ORF">HMPREF9449_02099</name>
</gene>
<feature type="transmembrane region" description="Helical" evidence="8">
    <location>
        <begin position="290"/>
        <end position="307"/>
    </location>
</feature>
<keyword evidence="5 8" id="KW-0812">Transmembrane</keyword>
<evidence type="ECO:0000259" key="9">
    <source>
        <dbReference type="PROSITE" id="PS50850"/>
    </source>
</evidence>
<evidence type="ECO:0000256" key="5">
    <source>
        <dbReference type="ARBA" id="ARBA00022692"/>
    </source>
</evidence>
<feature type="transmembrane region" description="Helical" evidence="8">
    <location>
        <begin position="55"/>
        <end position="74"/>
    </location>
</feature>
<feature type="domain" description="Major facilitator superfamily (MFS) profile" evidence="9">
    <location>
        <begin position="13"/>
        <end position="394"/>
    </location>
</feature>
<feature type="transmembrane region" description="Helical" evidence="8">
    <location>
        <begin position="370"/>
        <end position="392"/>
    </location>
</feature>
<dbReference type="eggNOG" id="COG2814">
    <property type="taxonomic scope" value="Bacteria"/>
</dbReference>
<proteinExistence type="inferred from homology"/>
<sequence length="404" mass="44996">MDASELEKKVSRRDTIISVCVFLSGFSCFAQLYYFQPLLPDLARDFHLTASDSSLAVSFSTLGMVFGLITTMFIADRISRKQLISVGLLASSVFSVAASFAPFFGLLILLSAAKGYLLSGATSVSMAYIAEEVSERNKGKIMALYIAGNALGGMSGRFISSWIGAIWSWRIASVSIGLICAFFALLFLIFSPRSTHFIPCRESLHSLVVTNLHLITSKALIPFYLTGGLILGVFVSLYNYMGFYLVEEPFSFPEYSIHYIYLMYIFGIFGSVATVRLTRRHTSFQVLKKILLISAVSIVLLYIANFWLVTLGLAVFTFNFFVVHVLCNRIVSEYNPAKRSVTISIYLLVYYLGSSLLGWATGILLDTGGWPYFLAGLILLLLLNYIIVYRGVVHMKEIQDQRNN</sequence>
<comment type="similarity">
    <text evidence="2">Belongs to the major facilitator superfamily.</text>
</comment>
<feature type="transmembrane region" description="Helical" evidence="8">
    <location>
        <begin position="169"/>
        <end position="191"/>
    </location>
</feature>
<organism evidence="10 11">
    <name type="scientific">Odoribacter laneus YIT 12061</name>
    <dbReference type="NCBI Taxonomy" id="742817"/>
    <lineage>
        <taxon>Bacteria</taxon>
        <taxon>Pseudomonadati</taxon>
        <taxon>Bacteroidota</taxon>
        <taxon>Bacteroidia</taxon>
        <taxon>Bacteroidales</taxon>
        <taxon>Odoribacteraceae</taxon>
        <taxon>Odoribacter</taxon>
    </lineage>
</organism>
<feature type="transmembrane region" description="Helical" evidence="8">
    <location>
        <begin position="223"/>
        <end position="246"/>
    </location>
</feature>
<keyword evidence="4" id="KW-1003">Cell membrane</keyword>
<dbReference type="PATRIC" id="fig|742817.3.peg.2243"/>
<evidence type="ECO:0000256" key="2">
    <source>
        <dbReference type="ARBA" id="ARBA00008335"/>
    </source>
</evidence>
<comment type="caution">
    <text evidence="10">The sequence shown here is derived from an EMBL/GenBank/DDBJ whole genome shotgun (WGS) entry which is preliminary data.</text>
</comment>
<name>H1DI70_9BACT</name>
<evidence type="ECO:0000256" key="7">
    <source>
        <dbReference type="ARBA" id="ARBA00023136"/>
    </source>
</evidence>
<comment type="subcellular location">
    <subcellularLocation>
        <location evidence="1">Cell membrane</location>
        <topology evidence="1">Multi-pass membrane protein</topology>
    </subcellularLocation>
</comment>
<evidence type="ECO:0000256" key="4">
    <source>
        <dbReference type="ARBA" id="ARBA00022475"/>
    </source>
</evidence>
<accession>H1DI70</accession>
<dbReference type="EMBL" id="ADMC01000025">
    <property type="protein sequence ID" value="EHP46482.1"/>
    <property type="molecule type" value="Genomic_DNA"/>
</dbReference>
<feature type="transmembrane region" description="Helical" evidence="8">
    <location>
        <begin position="142"/>
        <end position="163"/>
    </location>
</feature>
<protein>
    <recommendedName>
        <fullName evidence="9">Major facilitator superfamily (MFS) profile domain-containing protein</fullName>
    </recommendedName>
</protein>
<dbReference type="GO" id="GO:0022857">
    <property type="term" value="F:transmembrane transporter activity"/>
    <property type="evidence" value="ECO:0007669"/>
    <property type="project" value="InterPro"/>
</dbReference>
<dbReference type="InterPro" id="IPR020846">
    <property type="entry name" value="MFS_dom"/>
</dbReference>
<evidence type="ECO:0000256" key="6">
    <source>
        <dbReference type="ARBA" id="ARBA00022989"/>
    </source>
</evidence>
<dbReference type="STRING" id="742817.HMPREF9449_02099"/>
<dbReference type="PROSITE" id="PS50850">
    <property type="entry name" value="MFS"/>
    <property type="match status" value="1"/>
</dbReference>
<keyword evidence="3" id="KW-0813">Transport</keyword>
<feature type="transmembrane region" description="Helical" evidence="8">
    <location>
        <begin position="258"/>
        <end position="278"/>
    </location>
</feature>
<dbReference type="AlphaFoldDB" id="H1DI70"/>
<feature type="transmembrane region" description="Helical" evidence="8">
    <location>
        <begin position="343"/>
        <end position="364"/>
    </location>
</feature>
<reference evidence="10 11" key="1">
    <citation type="submission" date="2012-01" db="EMBL/GenBank/DDBJ databases">
        <title>The Genome Sequence of Odoribacter laneus YIT 12061.</title>
        <authorList>
            <consortium name="The Broad Institute Genome Sequencing Platform"/>
            <person name="Earl A."/>
            <person name="Ward D."/>
            <person name="Feldgarden M."/>
            <person name="Gevers D."/>
            <person name="Morotomi M."/>
            <person name="Young S.K."/>
            <person name="Zeng Q."/>
            <person name="Gargeya S."/>
            <person name="Fitzgerald M."/>
            <person name="Haas B."/>
            <person name="Abouelleil A."/>
            <person name="Alvarado L."/>
            <person name="Arachchi H.M."/>
            <person name="Berlin A."/>
            <person name="Chapman S.B."/>
            <person name="Gearin G."/>
            <person name="Goldberg J."/>
            <person name="Griggs A."/>
            <person name="Gujja S."/>
            <person name="Hansen M."/>
            <person name="Heiman D."/>
            <person name="Howarth C."/>
            <person name="Larimer J."/>
            <person name="Lui A."/>
            <person name="MacDonald P.J.P."/>
            <person name="McCowen C."/>
            <person name="Montmayeur A."/>
            <person name="Murphy C."/>
            <person name="Neiman D."/>
            <person name="Pearson M."/>
            <person name="Priest M."/>
            <person name="Roberts A."/>
            <person name="Saif S."/>
            <person name="Shea T."/>
            <person name="Sisk P."/>
            <person name="Stolte C."/>
            <person name="Sykes S."/>
            <person name="Wortman J."/>
            <person name="Nusbaum C."/>
            <person name="Birren B."/>
        </authorList>
    </citation>
    <scope>NUCLEOTIDE SEQUENCE [LARGE SCALE GENOMIC DNA]</scope>
    <source>
        <strain evidence="10 11">YIT 12061</strain>
    </source>
</reference>
<feature type="transmembrane region" description="Helical" evidence="8">
    <location>
        <begin position="86"/>
        <end position="109"/>
    </location>
</feature>
<evidence type="ECO:0000256" key="3">
    <source>
        <dbReference type="ARBA" id="ARBA00022448"/>
    </source>
</evidence>
<dbReference type="Gene3D" id="1.20.1250.20">
    <property type="entry name" value="MFS general substrate transporter like domains"/>
    <property type="match status" value="1"/>
</dbReference>
<dbReference type="Proteomes" id="UP000004892">
    <property type="component" value="Unassembled WGS sequence"/>
</dbReference>
<evidence type="ECO:0000256" key="1">
    <source>
        <dbReference type="ARBA" id="ARBA00004651"/>
    </source>
</evidence>
<dbReference type="GO" id="GO:0005886">
    <property type="term" value="C:plasma membrane"/>
    <property type="evidence" value="ECO:0007669"/>
    <property type="project" value="UniProtKB-SubCell"/>
</dbReference>